<dbReference type="EC" id="5.4.99.16" evidence="3"/>
<keyword evidence="9" id="KW-0418">Kinase</keyword>
<evidence type="ECO:0000256" key="5">
    <source>
        <dbReference type="ARBA" id="ARBA00022837"/>
    </source>
</evidence>
<evidence type="ECO:0000256" key="3">
    <source>
        <dbReference type="ARBA" id="ARBA00012619"/>
    </source>
</evidence>
<keyword evidence="9" id="KW-0808">Transferase</keyword>
<dbReference type="Gene3D" id="2.60.40.1180">
    <property type="entry name" value="Golgi alpha-mannosidase II"/>
    <property type="match status" value="1"/>
</dbReference>
<comment type="caution">
    <text evidence="9">The sequence shown here is derived from an EMBL/GenBank/DDBJ whole genome shotgun (WGS) entry which is preliminary data.</text>
</comment>
<dbReference type="InterPro" id="IPR045857">
    <property type="entry name" value="O16G_dom_2"/>
</dbReference>
<dbReference type="NCBIfam" id="TIGR02456">
    <property type="entry name" value="treS_nterm"/>
    <property type="match status" value="1"/>
</dbReference>
<sequence>MTTPYRREPLWYKDAIIYELNIKGFFDANGDGIGDFAGLEQKLDYLEELGVTAIWTLPFYPSPLRDDGYDISDYYNVSPPYGNLEDFKRFLDAAHARNLQVITELVINHTSDQHEWFQRARRAPKGSKERDYYVWSDTDEKYPDVRIIFTDTETSNWTWDPVAKQYYWHRFFHHQPDLNYDSEDVQREIFKVLDYWMSMGIDGFRLDAIPYLFEREGTNGENLPETHVFLKKLRKHVDDNYDNVLFLAEANMWPEESASYFGDGDECHMNYHFPLMPRMYMSIKMEDRHPITDIFDQTPEIPENCQWATFLRNHDELTLEMVTDEERDFMYNVYASDRTARINLGIRRRLAPLMDNDRNKIELLNVLLMSLPGTPVLYYGDEIGMGDNYYLGDRDGVRTPMQWNNNENAGFSEANPHSLYLPVIRDTEYSYRWVNVRRQQQNPNSLLNWTKKLLAKRKAFNVFGRGTITWLKPDNGRILAFVREYQEERVVVIVNLSRHPQAVLLDLSEYAGSKVQEAFGRTYFNDITRDLYQVTLSGHGYYWLEIEAASGPLIDNRELGRPTLRTAEIKDFFSKSNLRALEQTVLPNYLRSVSWMGARAKQLDQVKIYDYRMQATGERHFGWLLLEVTYLEGLPELVQLPLAFHKFREDVDYAAREEVLAILTQDDRHVVLLDALYDEDYRRGLPSGLREYGEMKDFRFFAQEIMATAGQQDANLVHSGNEYMMLQSRDYNIKFYRRVDAHDVPDLEVKHMLNRRGYNSAPSVLGTLHFTPSQGLNATLAIFEQRQYNEGSAWEYVLNNLRRFAEEIINRLQNNGTADAQPDAIQVTDSIVYRDMPEVIQDILGPSFVIKLAELGRATAAYHTVLSDVTENGFLPEALSIHYQRSVYAGLKGDVRATIDLIKRVNGGLEGETATMAEAFIAKEDVLHEKLKRIYHHKIESDKIRIHGDFTLEQLILSDEKLLIANFDGDPDRSYSQRRLRRSPAKDIANMMRSISYAAGMVYDEDIPGLKQSTKSALADWLRTASRYLSAEYLTAYRKATTGTRLLPADESDLEVLLDTFRIEKALQELRYDLNYRPGQASIPLRGLLELLEED</sequence>
<name>A0ABM9B542_9BACT</name>
<comment type="catalytic activity">
    <reaction evidence="1">
        <text>D-maltose = alpha,alpha-trehalose</text>
        <dbReference type="Rhea" id="RHEA:15145"/>
        <dbReference type="ChEBI" id="CHEBI:16551"/>
        <dbReference type="ChEBI" id="CHEBI:17306"/>
        <dbReference type="EC" id="5.4.99.16"/>
    </reaction>
</comment>
<keyword evidence="5" id="KW-0106">Calcium</keyword>
<evidence type="ECO:0000256" key="2">
    <source>
        <dbReference type="ARBA" id="ARBA00005496"/>
    </source>
</evidence>
<proteinExistence type="inferred from homology"/>
<comment type="similarity">
    <text evidence="2">Belongs to the glycosyl hydrolase 13 family. TreS subfamily.</text>
</comment>
<dbReference type="SMART" id="SM00642">
    <property type="entry name" value="Aamy"/>
    <property type="match status" value="1"/>
</dbReference>
<dbReference type="Pfam" id="PF16657">
    <property type="entry name" value="Malt_amylase_C"/>
    <property type="match status" value="1"/>
</dbReference>
<dbReference type="EMBL" id="CAKLPZ010000005">
    <property type="protein sequence ID" value="CAH1002429.1"/>
    <property type="molecule type" value="Genomic_DNA"/>
</dbReference>
<dbReference type="InterPro" id="IPR032091">
    <property type="entry name" value="Malt_amylase-like_C"/>
</dbReference>
<evidence type="ECO:0000313" key="9">
    <source>
        <dbReference type="EMBL" id="CAH1002429.1"/>
    </source>
</evidence>
<protein>
    <recommendedName>
        <fullName evidence="3">maltose alpha-D-glucosyltransferase</fullName>
        <ecNumber evidence="3">5.4.99.16</ecNumber>
    </recommendedName>
    <alternativeName>
        <fullName evidence="7">Maltose alpha-D-glucosyltransferase</fullName>
    </alternativeName>
</protein>
<evidence type="ECO:0000313" key="10">
    <source>
        <dbReference type="Proteomes" id="UP000837803"/>
    </source>
</evidence>
<evidence type="ECO:0000256" key="6">
    <source>
        <dbReference type="ARBA" id="ARBA00023235"/>
    </source>
</evidence>
<dbReference type="InterPro" id="IPR012810">
    <property type="entry name" value="TreS/a-amylase_N"/>
</dbReference>
<dbReference type="SUPFAM" id="SSF51445">
    <property type="entry name" value="(Trans)glycosidases"/>
    <property type="match status" value="1"/>
</dbReference>
<gene>
    <name evidence="9" type="ORF">LEM8419_03308</name>
</gene>
<dbReference type="InterPro" id="IPR006047">
    <property type="entry name" value="GH13_cat_dom"/>
</dbReference>
<feature type="domain" description="Glycosyl hydrolase family 13 catalytic" evidence="8">
    <location>
        <begin position="19"/>
        <end position="437"/>
    </location>
</feature>
<dbReference type="Gene3D" id="3.90.400.10">
    <property type="entry name" value="Oligo-1,6-glucosidase, Domain 2"/>
    <property type="match status" value="1"/>
</dbReference>
<keyword evidence="6" id="KW-0413">Isomerase</keyword>
<dbReference type="Gene3D" id="3.90.1200.10">
    <property type="match status" value="1"/>
</dbReference>
<reference evidence="9" key="1">
    <citation type="submission" date="2021-12" db="EMBL/GenBank/DDBJ databases">
        <authorList>
            <person name="Rodrigo-Torres L."/>
            <person name="Arahal R. D."/>
            <person name="Lucena T."/>
        </authorList>
    </citation>
    <scope>NUCLEOTIDE SEQUENCE</scope>
    <source>
        <strain evidence="9">CECT 8419</strain>
    </source>
</reference>
<dbReference type="SUPFAM" id="SSF51011">
    <property type="entry name" value="Glycosyl hydrolase domain"/>
    <property type="match status" value="1"/>
</dbReference>
<dbReference type="InterPro" id="IPR013780">
    <property type="entry name" value="Glyco_hydro_b"/>
</dbReference>
<dbReference type="CDD" id="cd11334">
    <property type="entry name" value="AmyAc_TreS"/>
    <property type="match status" value="1"/>
</dbReference>
<dbReference type="InterPro" id="IPR017853">
    <property type="entry name" value="GH"/>
</dbReference>
<dbReference type="Pfam" id="PF00128">
    <property type="entry name" value="Alpha-amylase"/>
    <property type="match status" value="1"/>
</dbReference>
<evidence type="ECO:0000256" key="7">
    <source>
        <dbReference type="ARBA" id="ARBA00031378"/>
    </source>
</evidence>
<organism evidence="9 10">
    <name type="scientific">Neolewinella maritima</name>
    <dbReference type="NCBI Taxonomy" id="1383882"/>
    <lineage>
        <taxon>Bacteria</taxon>
        <taxon>Pseudomonadati</taxon>
        <taxon>Bacteroidota</taxon>
        <taxon>Saprospiria</taxon>
        <taxon>Saprospirales</taxon>
        <taxon>Lewinellaceae</taxon>
        <taxon>Neolewinella</taxon>
    </lineage>
</organism>
<keyword evidence="10" id="KW-1185">Reference proteome</keyword>
<accession>A0ABM9B542</accession>
<dbReference type="PANTHER" id="PTHR10357:SF219">
    <property type="entry name" value="MALTOSE ALPHA-D-GLUCOSYLTRANSFERASE"/>
    <property type="match status" value="1"/>
</dbReference>
<evidence type="ECO:0000256" key="4">
    <source>
        <dbReference type="ARBA" id="ARBA00022723"/>
    </source>
</evidence>
<dbReference type="GO" id="GO:0047931">
    <property type="term" value="F:glucosamine kinase activity"/>
    <property type="evidence" value="ECO:0007669"/>
    <property type="project" value="UniProtKB-EC"/>
</dbReference>
<dbReference type="Proteomes" id="UP000837803">
    <property type="component" value="Unassembled WGS sequence"/>
</dbReference>
<evidence type="ECO:0000256" key="1">
    <source>
        <dbReference type="ARBA" id="ARBA00001595"/>
    </source>
</evidence>
<evidence type="ECO:0000259" key="8">
    <source>
        <dbReference type="SMART" id="SM00642"/>
    </source>
</evidence>
<dbReference type="RefSeq" id="WP_238752264.1">
    <property type="nucleotide sequence ID" value="NZ_CAKLPZ010000005.1"/>
</dbReference>
<keyword evidence="4" id="KW-0479">Metal-binding</keyword>
<dbReference type="Gene3D" id="3.20.20.80">
    <property type="entry name" value="Glycosidases"/>
    <property type="match status" value="1"/>
</dbReference>
<dbReference type="PANTHER" id="PTHR10357">
    <property type="entry name" value="ALPHA-AMYLASE FAMILY MEMBER"/>
    <property type="match status" value="1"/>
</dbReference>